<name>A0ABR9ZHB1_9CORY</name>
<evidence type="ECO:0000256" key="1">
    <source>
        <dbReference type="SAM" id="MobiDB-lite"/>
    </source>
</evidence>
<keyword evidence="2" id="KW-1133">Transmembrane helix</keyword>
<accession>A0ABR9ZHB1</accession>
<keyword evidence="2" id="KW-0472">Membrane</keyword>
<feature type="region of interest" description="Disordered" evidence="1">
    <location>
        <begin position="1"/>
        <end position="23"/>
    </location>
</feature>
<gene>
    <name evidence="3" type="ORF">IRY30_01700</name>
</gene>
<evidence type="ECO:0000313" key="3">
    <source>
        <dbReference type="EMBL" id="MBF4552797.1"/>
    </source>
</evidence>
<evidence type="ECO:0000256" key="2">
    <source>
        <dbReference type="SAM" id="Phobius"/>
    </source>
</evidence>
<dbReference type="RefSeq" id="WP_194555676.1">
    <property type="nucleotide sequence ID" value="NZ_JADKMY010000001.1"/>
</dbReference>
<feature type="transmembrane region" description="Helical" evidence="2">
    <location>
        <begin position="78"/>
        <end position="97"/>
    </location>
</feature>
<feature type="transmembrane region" description="Helical" evidence="2">
    <location>
        <begin position="109"/>
        <end position="129"/>
    </location>
</feature>
<sequence>MPSMFPSMAPNADDRNRRTKAWQPGDPTPRVVLIASVLFVILGVLMVLSGVVMFTVDVDGQAMNADEAERLEFLRDNVRILGGINVVLGLIITGLSLTLRLGHRNRRRVLLWVSCLAILFMLLGWVFGFTGLGQAVLALGLAIACLMAFRPAADPFFDAGHRLEAPVEGDGTLHGDELRP</sequence>
<evidence type="ECO:0008006" key="5">
    <source>
        <dbReference type="Google" id="ProtNLM"/>
    </source>
</evidence>
<comment type="caution">
    <text evidence="3">The sequence shown here is derived from an EMBL/GenBank/DDBJ whole genome shotgun (WGS) entry which is preliminary data.</text>
</comment>
<dbReference type="EMBL" id="JADKMY010000001">
    <property type="protein sequence ID" value="MBF4552797.1"/>
    <property type="molecule type" value="Genomic_DNA"/>
</dbReference>
<reference evidence="3 4" key="1">
    <citation type="submission" date="2020-10" db="EMBL/GenBank/DDBJ databases">
        <title>Novel species in genus Corynebacterium.</title>
        <authorList>
            <person name="Zhang G."/>
        </authorList>
    </citation>
    <scope>NUCLEOTIDE SEQUENCE [LARGE SCALE GENOMIC DNA]</scope>
    <source>
        <strain evidence="3 4">DSM 45110</strain>
    </source>
</reference>
<keyword evidence="2" id="KW-0812">Transmembrane</keyword>
<keyword evidence="4" id="KW-1185">Reference proteome</keyword>
<feature type="transmembrane region" description="Helical" evidence="2">
    <location>
        <begin position="31"/>
        <end position="58"/>
    </location>
</feature>
<protein>
    <recommendedName>
        <fullName evidence="5">Integral membrane protein</fullName>
    </recommendedName>
</protein>
<organism evidence="3 4">
    <name type="scientific">Corynebacterium suicordis DSM 45110</name>
    <dbReference type="NCBI Taxonomy" id="1121369"/>
    <lineage>
        <taxon>Bacteria</taxon>
        <taxon>Bacillati</taxon>
        <taxon>Actinomycetota</taxon>
        <taxon>Actinomycetes</taxon>
        <taxon>Mycobacteriales</taxon>
        <taxon>Corynebacteriaceae</taxon>
        <taxon>Corynebacterium</taxon>
    </lineage>
</organism>
<feature type="transmembrane region" description="Helical" evidence="2">
    <location>
        <begin position="135"/>
        <end position="153"/>
    </location>
</feature>
<evidence type="ECO:0000313" key="4">
    <source>
        <dbReference type="Proteomes" id="UP000635902"/>
    </source>
</evidence>
<proteinExistence type="predicted"/>
<dbReference type="Proteomes" id="UP000635902">
    <property type="component" value="Unassembled WGS sequence"/>
</dbReference>